<dbReference type="InterPro" id="IPR014557">
    <property type="entry name" value="UCP029548_STAS-type"/>
</dbReference>
<dbReference type="SUPFAM" id="SSF52091">
    <property type="entry name" value="SpoIIaa-like"/>
    <property type="match status" value="1"/>
</dbReference>
<dbReference type="PROSITE" id="PS50801">
    <property type="entry name" value="STAS"/>
    <property type="match status" value="1"/>
</dbReference>
<evidence type="ECO:0000259" key="1">
    <source>
        <dbReference type="PROSITE" id="PS50801"/>
    </source>
</evidence>
<dbReference type="Gene3D" id="3.30.750.24">
    <property type="entry name" value="STAS domain"/>
    <property type="match status" value="1"/>
</dbReference>
<sequence>MSDCRIRAASDGGDYLLRLEGDVRLTMCTALDEYFQQITADPDFSSVCVDLTRATGLDSTTLGMLAQLALKTKDCFGVRPVMYSNNPGIDRLLQSMGFGVLFSLQQDSPGAAAFDQDLAELGSSESEVKEKVIEAHRALMSISDDNTERFRDLVQTLESD</sequence>
<gene>
    <name evidence="2" type="ORF">NOR51B_633</name>
</gene>
<protein>
    <submittedName>
        <fullName evidence="2">Anti-sigma-factor antagonist</fullName>
    </submittedName>
</protein>
<reference evidence="3" key="1">
    <citation type="journal article" date="2013" name="BMC Microbiol.">
        <title>Taxonomy and evolution of bacteriochlorophyll a-containing members of the OM60/NOR5 clade of marine gammaproteobacteria: description of Luminiphilus syltensis gen. nov., sp. nov., reclassification of Haliea rubra as Pseudohaliea rubra gen. nov., comb. nov., and emendation of Chromatocurvus halotolerans.</title>
        <authorList>
            <person name="Spring S."/>
            <person name="Riedel T."/>
            <person name="Sproer C."/>
            <person name="Yan S."/>
            <person name="Harder J."/>
            <person name="Fuchs B.M."/>
        </authorList>
    </citation>
    <scope>NUCLEOTIDE SEQUENCE [LARGE SCALE GENOMIC DNA]</scope>
    <source>
        <strain evidence="3">NOR51-B</strain>
    </source>
</reference>
<dbReference type="OrthoDB" id="8685730at2"/>
<evidence type="ECO:0000313" key="3">
    <source>
        <dbReference type="Proteomes" id="UP000004699"/>
    </source>
</evidence>
<dbReference type="eggNOG" id="COG1366">
    <property type="taxonomic scope" value="Bacteria"/>
</dbReference>
<dbReference type="InterPro" id="IPR002645">
    <property type="entry name" value="STAS_dom"/>
</dbReference>
<feature type="domain" description="STAS" evidence="1">
    <location>
        <begin position="4"/>
        <end position="98"/>
    </location>
</feature>
<dbReference type="InterPro" id="IPR036513">
    <property type="entry name" value="STAS_dom_sf"/>
</dbReference>
<name>B8KXM0_9GAMM</name>
<proteinExistence type="predicted"/>
<dbReference type="EMBL" id="DS999411">
    <property type="protein sequence ID" value="EED34695.1"/>
    <property type="molecule type" value="Genomic_DNA"/>
</dbReference>
<dbReference type="STRING" id="565045.NOR51B_633"/>
<keyword evidence="3" id="KW-1185">Reference proteome</keyword>
<dbReference type="PIRSF" id="PIRSF029548">
    <property type="entry name" value="UCP029548"/>
    <property type="match status" value="1"/>
</dbReference>
<dbReference type="CDD" id="cd07043">
    <property type="entry name" value="STAS_anti-anti-sigma_factors"/>
    <property type="match status" value="1"/>
</dbReference>
<dbReference type="Proteomes" id="UP000004699">
    <property type="component" value="Unassembled WGS sequence"/>
</dbReference>
<dbReference type="RefSeq" id="WP_009019443.1">
    <property type="nucleotide sequence ID" value="NZ_DS999411.1"/>
</dbReference>
<organism evidence="2 3">
    <name type="scientific">Luminiphilus syltensis NOR5-1B</name>
    <dbReference type="NCBI Taxonomy" id="565045"/>
    <lineage>
        <taxon>Bacteria</taxon>
        <taxon>Pseudomonadati</taxon>
        <taxon>Pseudomonadota</taxon>
        <taxon>Gammaproteobacteria</taxon>
        <taxon>Cellvibrionales</taxon>
        <taxon>Halieaceae</taxon>
        <taxon>Luminiphilus</taxon>
    </lineage>
</organism>
<evidence type="ECO:0000313" key="2">
    <source>
        <dbReference type="EMBL" id="EED34695.1"/>
    </source>
</evidence>
<dbReference type="AlphaFoldDB" id="B8KXM0"/>
<accession>B8KXM0</accession>
<dbReference type="HOGENOM" id="CLU_130803_1_0_6"/>